<dbReference type="EMBL" id="KN819359">
    <property type="protein sequence ID" value="KIJ12842.1"/>
    <property type="molecule type" value="Genomic_DNA"/>
</dbReference>
<evidence type="ECO:0008006" key="4">
    <source>
        <dbReference type="Google" id="ProtNLM"/>
    </source>
</evidence>
<gene>
    <name evidence="2" type="ORF">PAXINDRAFT_82356</name>
</gene>
<evidence type="ECO:0000313" key="3">
    <source>
        <dbReference type="Proteomes" id="UP000053647"/>
    </source>
</evidence>
<protein>
    <recommendedName>
        <fullName evidence="4">F-box domain-containing protein</fullName>
    </recommendedName>
</protein>
<dbReference type="OrthoDB" id="2998253at2759"/>
<accession>A0A0C9TZ68</accession>
<feature type="coiled-coil region" evidence="1">
    <location>
        <begin position="9"/>
        <end position="36"/>
    </location>
</feature>
<dbReference type="Gene3D" id="1.20.1280.50">
    <property type="match status" value="1"/>
</dbReference>
<evidence type="ECO:0000256" key="1">
    <source>
        <dbReference type="SAM" id="Coils"/>
    </source>
</evidence>
<feature type="non-terminal residue" evidence="2">
    <location>
        <position position="146"/>
    </location>
</feature>
<sequence length="146" mass="16502">MHPVACYLDEAAQKEVDALATKIAALQARKQELSNEAFHVQYSILTLQSRIAQITNETAPISRLPSDVLAIIFEESRRLLNPWPGPRRPLPVEVQLSHVCARWRQVALSTPSLWTTIKVPILHREIAVRAYLQRCNQSPLDIHLGP</sequence>
<dbReference type="HOGENOM" id="CLU_018544_5_0_1"/>
<keyword evidence="1" id="KW-0175">Coiled coil</keyword>
<dbReference type="AlphaFoldDB" id="A0A0C9TZ68"/>
<evidence type="ECO:0000313" key="2">
    <source>
        <dbReference type="EMBL" id="KIJ12842.1"/>
    </source>
</evidence>
<reference evidence="3" key="2">
    <citation type="submission" date="2015-01" db="EMBL/GenBank/DDBJ databases">
        <title>Evolutionary Origins and Diversification of the Mycorrhizal Mutualists.</title>
        <authorList>
            <consortium name="DOE Joint Genome Institute"/>
            <consortium name="Mycorrhizal Genomics Consortium"/>
            <person name="Kohler A."/>
            <person name="Kuo A."/>
            <person name="Nagy L.G."/>
            <person name="Floudas D."/>
            <person name="Copeland A."/>
            <person name="Barry K.W."/>
            <person name="Cichocki N."/>
            <person name="Veneault-Fourrey C."/>
            <person name="LaButti K."/>
            <person name="Lindquist E.A."/>
            <person name="Lipzen A."/>
            <person name="Lundell T."/>
            <person name="Morin E."/>
            <person name="Murat C."/>
            <person name="Riley R."/>
            <person name="Ohm R."/>
            <person name="Sun H."/>
            <person name="Tunlid A."/>
            <person name="Henrissat B."/>
            <person name="Grigoriev I.V."/>
            <person name="Hibbett D.S."/>
            <person name="Martin F."/>
        </authorList>
    </citation>
    <scope>NUCLEOTIDE SEQUENCE [LARGE SCALE GENOMIC DNA]</scope>
    <source>
        <strain evidence="3">ATCC 200175</strain>
    </source>
</reference>
<organism evidence="2 3">
    <name type="scientific">Paxillus involutus ATCC 200175</name>
    <dbReference type="NCBI Taxonomy" id="664439"/>
    <lineage>
        <taxon>Eukaryota</taxon>
        <taxon>Fungi</taxon>
        <taxon>Dikarya</taxon>
        <taxon>Basidiomycota</taxon>
        <taxon>Agaricomycotina</taxon>
        <taxon>Agaricomycetes</taxon>
        <taxon>Agaricomycetidae</taxon>
        <taxon>Boletales</taxon>
        <taxon>Paxilineae</taxon>
        <taxon>Paxillaceae</taxon>
        <taxon>Paxillus</taxon>
    </lineage>
</organism>
<keyword evidence="3" id="KW-1185">Reference proteome</keyword>
<reference evidence="2 3" key="1">
    <citation type="submission" date="2014-06" db="EMBL/GenBank/DDBJ databases">
        <authorList>
            <consortium name="DOE Joint Genome Institute"/>
            <person name="Kuo A."/>
            <person name="Kohler A."/>
            <person name="Nagy L.G."/>
            <person name="Floudas D."/>
            <person name="Copeland A."/>
            <person name="Barry K.W."/>
            <person name="Cichocki N."/>
            <person name="Veneault-Fourrey C."/>
            <person name="LaButti K."/>
            <person name="Lindquist E.A."/>
            <person name="Lipzen A."/>
            <person name="Lundell T."/>
            <person name="Morin E."/>
            <person name="Murat C."/>
            <person name="Sun H."/>
            <person name="Tunlid A."/>
            <person name="Henrissat B."/>
            <person name="Grigoriev I.V."/>
            <person name="Hibbett D.S."/>
            <person name="Martin F."/>
            <person name="Nordberg H.P."/>
            <person name="Cantor M.N."/>
            <person name="Hua S.X."/>
        </authorList>
    </citation>
    <scope>NUCLEOTIDE SEQUENCE [LARGE SCALE GENOMIC DNA]</scope>
    <source>
        <strain evidence="2 3">ATCC 200175</strain>
    </source>
</reference>
<name>A0A0C9TZ68_PAXIN</name>
<proteinExistence type="predicted"/>
<dbReference type="Proteomes" id="UP000053647">
    <property type="component" value="Unassembled WGS sequence"/>
</dbReference>